<dbReference type="Pfam" id="PF07727">
    <property type="entry name" value="RVT_2"/>
    <property type="match status" value="1"/>
</dbReference>
<dbReference type="InterPro" id="IPR013103">
    <property type="entry name" value="RVT_2"/>
</dbReference>
<keyword evidence="5" id="KW-1185">Reference proteome</keyword>
<protein>
    <submittedName>
        <fullName evidence="4">Integrase catalytic core protein</fullName>
    </submittedName>
</protein>
<name>A0A2P4XMF4_9STRA</name>
<dbReference type="GO" id="GO:0008270">
    <property type="term" value="F:zinc ion binding"/>
    <property type="evidence" value="ECO:0007669"/>
    <property type="project" value="UniProtKB-KW"/>
</dbReference>
<organism evidence="4 5">
    <name type="scientific">Phytophthora palmivora</name>
    <dbReference type="NCBI Taxonomy" id="4796"/>
    <lineage>
        <taxon>Eukaryota</taxon>
        <taxon>Sar</taxon>
        <taxon>Stramenopiles</taxon>
        <taxon>Oomycota</taxon>
        <taxon>Peronosporomycetes</taxon>
        <taxon>Peronosporales</taxon>
        <taxon>Peronosporaceae</taxon>
        <taxon>Phytophthora</taxon>
    </lineage>
</organism>
<sequence length="1035" mass="116880">MDSRAQKPNVRLSDYVVGNVMSTMDVKIPTTYKQARSSEQWPQWRAAMLAELASLKGHKTWKLVPRKVAKNLKVITCRWVFAVKRDERGHIKRFKARLVIHGFKQQLGINYSETYAPVIRFETIRAAIYYAVQRGWEVLQYDVTTAFLYGDLEELIYMEQPPGFQVDGSSVICQLLKSLYGLKQAPNIWNKTLHAKLLALGLERTESDYGLYMLKESGEVKLLLTVYVDDLLLMGPRDLCAKVAASLQETFELTTMGTVKFLLGVKIMIDRPRRQIVYCQRQYVLEVLKRFHMEGCVTPEAMTESKAVVPVTKEYLPYRELVGALQYLVGASRPDIAHVTRHFGKYLACYDHTHYAQAKRVLRYLKATCNFGLVMNVDSRGDVCVAAYSNADYANDPIDRRSVSGYVTTLDGNVVSYASRKQEINAMSTCEAEYIAMSEATKDLQWLSGLCKELEWRHSLPLLLGDNQGAIALTAKPGKHSKSKHIDNKWHMVRRNVELKLLTTQHIGTEDMVADIMTKALGAVKFTRFRKAMKVLPIVSENVSTNVDQATQRLAESVEVERTFAESGQVTARDDAVLSDDEAEHLIRSLAGIPGGRPLIRVLLEGLGRHSQSVAAATTVRDSLQPPPSDPGSDGGSHDEPRQVDRQFADYLSDGSYDDRELVEYTKALRNSAPIQLPKIYTKADYKAWKSEVPLHFEPRTLGDITYGVERYNVDLGLRRPKYVEWYLARKNKVFSALALSLSVDLRSTFKIDELRDNMEAASILWAFITKHFEAGDGINPDYLLRDLMMRMLQPKEKVDAYAEDIEMKVTKLRQAKGEVEEWQQASLLLSNSVLVFPDVTWEYANWLNDHDRKTLKLAAVLQRLRAAEHQRQQLESQAQPAVRTTAQVALVTTDHNRGRKRNKQQRKRGKSANDKKARMNCGNCGGDGHWWRECTQTTGKPLKPELERRLKEKTQGRPSPTSLVNSVRVVQVAQNDVESRGLFAGHSLTTPSNLTESVDLTGQTLTTALSPVYSATTPASDEEGKAQEPQLAVR</sequence>
<reference evidence="4 5" key="1">
    <citation type="journal article" date="2017" name="Genome Biol. Evol.">
        <title>Phytophthora megakarya and P. palmivora, closely related causal agents of cacao black pod rot, underwent increases in genome sizes and gene numbers by different mechanisms.</title>
        <authorList>
            <person name="Ali S.S."/>
            <person name="Shao J."/>
            <person name="Lary D.J."/>
            <person name="Kronmiller B."/>
            <person name="Shen D."/>
            <person name="Strem M.D."/>
            <person name="Amoako-Attah I."/>
            <person name="Akrofi A.Y."/>
            <person name="Begoude B.A."/>
            <person name="Ten Hoopen G.M."/>
            <person name="Coulibaly K."/>
            <person name="Kebe B.I."/>
            <person name="Melnick R.L."/>
            <person name="Guiltinan M.J."/>
            <person name="Tyler B.M."/>
            <person name="Meinhardt L.W."/>
            <person name="Bailey B.A."/>
        </authorList>
    </citation>
    <scope>NUCLEOTIDE SEQUENCE [LARGE SCALE GENOMIC DNA]</scope>
    <source>
        <strain evidence="5">sbr112.9</strain>
    </source>
</reference>
<keyword evidence="1" id="KW-0862">Zinc</keyword>
<dbReference type="CDD" id="cd09272">
    <property type="entry name" value="RNase_HI_RT_Ty1"/>
    <property type="match status" value="1"/>
</dbReference>
<gene>
    <name evidence="4" type="ORF">PHPALM_17357</name>
</gene>
<feature type="domain" description="CCHC-type" evidence="3">
    <location>
        <begin position="922"/>
        <end position="937"/>
    </location>
</feature>
<dbReference type="PANTHER" id="PTHR11439">
    <property type="entry name" value="GAG-POL-RELATED RETROTRANSPOSON"/>
    <property type="match status" value="1"/>
</dbReference>
<dbReference type="PANTHER" id="PTHR11439:SF467">
    <property type="entry name" value="INTEGRASE CATALYTIC DOMAIN-CONTAINING PROTEIN"/>
    <property type="match status" value="1"/>
</dbReference>
<dbReference type="SUPFAM" id="SSF56672">
    <property type="entry name" value="DNA/RNA polymerases"/>
    <property type="match status" value="1"/>
</dbReference>
<dbReference type="AlphaFoldDB" id="A0A2P4XMF4"/>
<evidence type="ECO:0000256" key="1">
    <source>
        <dbReference type="PROSITE-ProRule" id="PRU00047"/>
    </source>
</evidence>
<evidence type="ECO:0000313" key="4">
    <source>
        <dbReference type="EMBL" id="POM66733.1"/>
    </source>
</evidence>
<dbReference type="PROSITE" id="PS50158">
    <property type="entry name" value="ZF_CCHC"/>
    <property type="match status" value="1"/>
</dbReference>
<feature type="compositionally biased region" description="Basic residues" evidence="2">
    <location>
        <begin position="898"/>
        <end position="911"/>
    </location>
</feature>
<dbReference type="Proteomes" id="UP000237271">
    <property type="component" value="Unassembled WGS sequence"/>
</dbReference>
<keyword evidence="1" id="KW-0863">Zinc-finger</keyword>
<evidence type="ECO:0000313" key="5">
    <source>
        <dbReference type="Proteomes" id="UP000237271"/>
    </source>
</evidence>
<accession>A0A2P4XMF4</accession>
<comment type="caution">
    <text evidence="4">The sequence shown here is derived from an EMBL/GenBank/DDBJ whole genome shotgun (WGS) entry which is preliminary data.</text>
</comment>
<proteinExistence type="predicted"/>
<keyword evidence="1" id="KW-0479">Metal-binding</keyword>
<dbReference type="GO" id="GO:0003676">
    <property type="term" value="F:nucleic acid binding"/>
    <property type="evidence" value="ECO:0007669"/>
    <property type="project" value="InterPro"/>
</dbReference>
<dbReference type="EMBL" id="NCKW01009542">
    <property type="protein sequence ID" value="POM66733.1"/>
    <property type="molecule type" value="Genomic_DNA"/>
</dbReference>
<evidence type="ECO:0000256" key="2">
    <source>
        <dbReference type="SAM" id="MobiDB-lite"/>
    </source>
</evidence>
<dbReference type="InterPro" id="IPR043502">
    <property type="entry name" value="DNA/RNA_pol_sf"/>
</dbReference>
<dbReference type="InterPro" id="IPR001878">
    <property type="entry name" value="Znf_CCHC"/>
</dbReference>
<feature type="region of interest" description="Disordered" evidence="2">
    <location>
        <begin position="893"/>
        <end position="919"/>
    </location>
</feature>
<feature type="region of interest" description="Disordered" evidence="2">
    <location>
        <begin position="1015"/>
        <end position="1035"/>
    </location>
</feature>
<feature type="region of interest" description="Disordered" evidence="2">
    <location>
        <begin position="615"/>
        <end position="643"/>
    </location>
</feature>
<evidence type="ECO:0000259" key="3">
    <source>
        <dbReference type="PROSITE" id="PS50158"/>
    </source>
</evidence>
<dbReference type="OrthoDB" id="126286at2759"/>